<feature type="compositionally biased region" description="Basic and acidic residues" evidence="1">
    <location>
        <begin position="216"/>
        <end position="235"/>
    </location>
</feature>
<name>A0A1I7W4Z6_LOALO</name>
<organism evidence="4 5">
    <name type="scientific">Loa loa</name>
    <name type="common">Eye worm</name>
    <name type="synonym">Filaria loa</name>
    <dbReference type="NCBI Taxonomy" id="7209"/>
    <lineage>
        <taxon>Eukaryota</taxon>
        <taxon>Metazoa</taxon>
        <taxon>Ecdysozoa</taxon>
        <taxon>Nematoda</taxon>
        <taxon>Chromadorea</taxon>
        <taxon>Rhabditida</taxon>
        <taxon>Spirurina</taxon>
        <taxon>Spiruromorpha</taxon>
        <taxon>Filarioidea</taxon>
        <taxon>Onchocercidae</taxon>
        <taxon>Loa</taxon>
    </lineage>
</organism>
<dbReference type="Pfam" id="PF00498">
    <property type="entry name" value="FHA"/>
    <property type="match status" value="1"/>
</dbReference>
<dbReference type="GO" id="GO:0007165">
    <property type="term" value="P:signal transduction"/>
    <property type="evidence" value="ECO:0007669"/>
    <property type="project" value="InterPro"/>
</dbReference>
<dbReference type="Gene3D" id="3.10.20.90">
    <property type="entry name" value="Phosphatidylinositol 3-kinase Catalytic Subunit, Chain A, domain 1"/>
    <property type="match status" value="2"/>
</dbReference>
<dbReference type="SUPFAM" id="SSF54236">
    <property type="entry name" value="Ubiquitin-like"/>
    <property type="match status" value="2"/>
</dbReference>
<feature type="transmembrane region" description="Helical" evidence="2">
    <location>
        <begin position="22"/>
        <end position="45"/>
    </location>
</feature>
<dbReference type="GO" id="GO:0050839">
    <property type="term" value="F:cell adhesion molecule binding"/>
    <property type="evidence" value="ECO:0007669"/>
    <property type="project" value="TreeGrafter"/>
</dbReference>
<dbReference type="PROSITE" id="PS50200">
    <property type="entry name" value="RA"/>
    <property type="match status" value="2"/>
</dbReference>
<evidence type="ECO:0000313" key="4">
    <source>
        <dbReference type="Proteomes" id="UP000095285"/>
    </source>
</evidence>
<dbReference type="Proteomes" id="UP000095285">
    <property type="component" value="Unassembled WGS sequence"/>
</dbReference>
<feature type="domain" description="Ras-associating" evidence="3">
    <location>
        <begin position="103"/>
        <end position="196"/>
    </location>
</feature>
<dbReference type="WBParaSite" id="EN70_9672">
    <property type="protein sequence ID" value="EN70_9672"/>
    <property type="gene ID" value="EN70_9672"/>
</dbReference>
<feature type="domain" description="Ras-associating" evidence="3">
    <location>
        <begin position="280"/>
        <end position="390"/>
    </location>
</feature>
<dbReference type="PANTHER" id="PTHR10398">
    <property type="entry name" value="AFADIN"/>
    <property type="match status" value="1"/>
</dbReference>
<accession>A0A1I7W4Z6</accession>
<dbReference type="Gene3D" id="2.60.200.20">
    <property type="match status" value="1"/>
</dbReference>
<dbReference type="GO" id="GO:0032880">
    <property type="term" value="P:regulation of protein localization"/>
    <property type="evidence" value="ECO:0007669"/>
    <property type="project" value="TreeGrafter"/>
</dbReference>
<dbReference type="InterPro" id="IPR000159">
    <property type="entry name" value="RA_dom"/>
</dbReference>
<dbReference type="InterPro" id="IPR000253">
    <property type="entry name" value="FHA_dom"/>
</dbReference>
<dbReference type="InterPro" id="IPR029071">
    <property type="entry name" value="Ubiquitin-like_domsf"/>
</dbReference>
<keyword evidence="2" id="KW-0472">Membrane</keyword>
<proteinExistence type="predicted"/>
<protein>
    <submittedName>
        <fullName evidence="5">Afadin</fullName>
    </submittedName>
</protein>
<evidence type="ECO:0000256" key="2">
    <source>
        <dbReference type="SAM" id="Phobius"/>
    </source>
</evidence>
<dbReference type="Pfam" id="PF00788">
    <property type="entry name" value="RA"/>
    <property type="match status" value="2"/>
</dbReference>
<dbReference type="SUPFAM" id="SSF49879">
    <property type="entry name" value="SMAD/FHA domain"/>
    <property type="match status" value="1"/>
</dbReference>
<evidence type="ECO:0000256" key="1">
    <source>
        <dbReference type="SAM" id="MobiDB-lite"/>
    </source>
</evidence>
<reference evidence="4" key="1">
    <citation type="submission" date="2012-04" db="EMBL/GenBank/DDBJ databases">
        <title>The Genome Sequence of Loa loa.</title>
        <authorList>
            <consortium name="The Broad Institute Genome Sequencing Platform"/>
            <consortium name="Broad Institute Genome Sequencing Center for Infectious Disease"/>
            <person name="Nutman T.B."/>
            <person name="Fink D.L."/>
            <person name="Russ C."/>
            <person name="Young S."/>
            <person name="Zeng Q."/>
            <person name="Gargeya S."/>
            <person name="Alvarado L."/>
            <person name="Berlin A."/>
            <person name="Chapman S.B."/>
            <person name="Chen Z."/>
            <person name="Freedman E."/>
            <person name="Gellesch M."/>
            <person name="Goldberg J."/>
            <person name="Griggs A."/>
            <person name="Gujja S."/>
            <person name="Heilman E.R."/>
            <person name="Heiman D."/>
            <person name="Howarth C."/>
            <person name="Mehta T."/>
            <person name="Neiman D."/>
            <person name="Pearson M."/>
            <person name="Roberts A."/>
            <person name="Saif S."/>
            <person name="Shea T."/>
            <person name="Shenoy N."/>
            <person name="Sisk P."/>
            <person name="Stolte C."/>
            <person name="Sykes S."/>
            <person name="White J."/>
            <person name="Yandava C."/>
            <person name="Haas B."/>
            <person name="Henn M.R."/>
            <person name="Nusbaum C."/>
            <person name="Birren B."/>
        </authorList>
    </citation>
    <scope>NUCLEOTIDE SEQUENCE [LARGE SCALE GENOMIC DNA]</scope>
</reference>
<keyword evidence="2" id="KW-1133">Transmembrane helix</keyword>
<dbReference type="InterPro" id="IPR008984">
    <property type="entry name" value="SMAD_FHA_dom_sf"/>
</dbReference>
<dbReference type="CDD" id="cd01782">
    <property type="entry name" value="RA1_Afadin"/>
    <property type="match status" value="1"/>
</dbReference>
<dbReference type="SMART" id="SM00314">
    <property type="entry name" value="RA"/>
    <property type="match status" value="2"/>
</dbReference>
<dbReference type="GO" id="GO:0005912">
    <property type="term" value="C:adherens junction"/>
    <property type="evidence" value="ECO:0007669"/>
    <property type="project" value="TreeGrafter"/>
</dbReference>
<sequence>MKSDKIGMKGEGHFGLSFLDSWYGIATIFNFFNEYFGATIIIIYLELTERKKEHILDNPTMLSRLQLTRQSEREQLWQLVDQWNENRLDLFNLSYPTEDLEIHGVMRFYFQESKDKVLTKCIRVSSTATTRAVVSALVEKFHPDLKMLSDPEYTLWEVHENGDERCLAPSEKPLLVQLNWHKDDREGRFLLRAHPNTTSVKGTIGGLSGNQKRFSKKEEKELKKKHQKAVEQQEPKLRASEELYKALPPTTFTRTISNPEFVMKKRREKKIAAKLKDLGQGGSLKIYGYELEPSRPYVTLLVSVRDTTSRILKEVLEKYGVNKNVEEYILVEMVIPVSTKLSRSLSDLRFLNISRRERIMDYNEFPLISLANRIPDPSEEIFFVVKQRLSEIQKHARHSSVSSTAALGVSYADPQKLCIGTSQVFRLQNLFAAKPCLLPITLDCKEIPGMKPIHLPFGVMGIGSDRSMGLFLDGQYIRPRHAVINYQDGVVTVTPSDPNAYIEVDGQRISQTVALRDGNIIGIGHSHMFRYLSAWVSL</sequence>
<evidence type="ECO:0000313" key="5">
    <source>
        <dbReference type="WBParaSite" id="EN70_9672"/>
    </source>
</evidence>
<feature type="region of interest" description="Disordered" evidence="1">
    <location>
        <begin position="200"/>
        <end position="235"/>
    </location>
</feature>
<dbReference type="eggNOG" id="KOG1892">
    <property type="taxonomic scope" value="Eukaryota"/>
</dbReference>
<keyword evidence="4" id="KW-1185">Reference proteome</keyword>
<dbReference type="STRING" id="7209.A0A1I7W4Z6"/>
<dbReference type="AlphaFoldDB" id="A0A1I7W4Z6"/>
<dbReference type="PANTHER" id="PTHR10398:SF2">
    <property type="entry name" value="AFADIN"/>
    <property type="match status" value="1"/>
</dbReference>
<reference evidence="5" key="2">
    <citation type="submission" date="2016-11" db="UniProtKB">
        <authorList>
            <consortium name="WormBaseParasite"/>
        </authorList>
    </citation>
    <scope>IDENTIFICATION</scope>
</reference>
<evidence type="ECO:0000259" key="3">
    <source>
        <dbReference type="PROSITE" id="PS50200"/>
    </source>
</evidence>
<keyword evidence="2" id="KW-0812">Transmembrane</keyword>
<dbReference type="InterPro" id="IPR028842">
    <property type="entry name" value="Afadin"/>
</dbReference>